<keyword evidence="3" id="KW-1185">Reference proteome</keyword>
<comment type="caution">
    <text evidence="2">The sequence shown here is derived from an EMBL/GenBank/DDBJ whole genome shotgun (WGS) entry which is preliminary data.</text>
</comment>
<feature type="region of interest" description="Disordered" evidence="1">
    <location>
        <begin position="369"/>
        <end position="398"/>
    </location>
</feature>
<organism evidence="2 3">
    <name type="scientific">Sulfitobacter pacificus</name>
    <dbReference type="NCBI Taxonomy" id="1499314"/>
    <lineage>
        <taxon>Bacteria</taxon>
        <taxon>Pseudomonadati</taxon>
        <taxon>Pseudomonadota</taxon>
        <taxon>Alphaproteobacteria</taxon>
        <taxon>Rhodobacterales</taxon>
        <taxon>Roseobacteraceae</taxon>
        <taxon>Sulfitobacter</taxon>
    </lineage>
</organism>
<evidence type="ECO:0000256" key="1">
    <source>
        <dbReference type="SAM" id="MobiDB-lite"/>
    </source>
</evidence>
<accession>A0ABQ5VK44</accession>
<protein>
    <submittedName>
        <fullName evidence="2">Uncharacterized protein</fullName>
    </submittedName>
</protein>
<reference evidence="2" key="1">
    <citation type="journal article" date="2014" name="Int. J. Syst. Evol. Microbiol.">
        <title>Complete genome of a new Firmicutes species belonging to the dominant human colonic microbiota ('Ruminococcus bicirculans') reveals two chromosomes and a selective capacity to utilize plant glucans.</title>
        <authorList>
            <consortium name="NISC Comparative Sequencing Program"/>
            <person name="Wegmann U."/>
            <person name="Louis P."/>
            <person name="Goesmann A."/>
            <person name="Henrissat B."/>
            <person name="Duncan S.H."/>
            <person name="Flint H.J."/>
        </authorList>
    </citation>
    <scope>NUCLEOTIDE SEQUENCE</scope>
    <source>
        <strain evidence="2">NBRC 109915</strain>
    </source>
</reference>
<evidence type="ECO:0000313" key="2">
    <source>
        <dbReference type="EMBL" id="GLQ27424.1"/>
    </source>
</evidence>
<dbReference type="EMBL" id="BSNL01000001">
    <property type="protein sequence ID" value="GLQ27424.1"/>
    <property type="molecule type" value="Genomic_DNA"/>
</dbReference>
<gene>
    <name evidence="2" type="ORF">GCM10007927_22270</name>
</gene>
<sequence length="451" mass="50910">MITEAAFLNLQHWPKRYQWTIICDEIPDITPSMQVNLPENHHLLTQHIHLQQSSDRYSEIGFNGAGKAALTDIAENPSRDDVNKVLAPLARRLVHPQYRCFVLTKQYEALINQEGDAKRRQLEVFALLQPSIFGTGSIRSAAGDPTVGDIQDSFKDVIIIGAGFDISLMANIWPGLDVQFEPHAELGQKLRYTQHSCGHRLLIRYVFEQDWSKYFAGSVSEFDSSEVENFEILQQVCQRQFGDEPFAYLCNNDREADLKTAFSSKALQLPNAPWGLNDYQGIHNVGILSALNPTPAHLGFLNFLCRDADDVRDALFHSHVYQAVMRCSLRDLKSNVPVKVLVPDAKSAQALATYFPGCRVEPLQIQISRTAPKKGGRPKLEDPKPTKQVLQETRKRQRALSKEIKRMEAGGAVDLALMEKFQQECRSNNTRWMRLQQLVAQMESKRGPAAG</sequence>
<name>A0ABQ5VK44_9RHOB</name>
<dbReference type="Proteomes" id="UP001161388">
    <property type="component" value="Unassembled WGS sequence"/>
</dbReference>
<proteinExistence type="predicted"/>
<evidence type="ECO:0000313" key="3">
    <source>
        <dbReference type="Proteomes" id="UP001161388"/>
    </source>
</evidence>
<reference evidence="2" key="2">
    <citation type="submission" date="2023-01" db="EMBL/GenBank/DDBJ databases">
        <title>Draft genome sequence of Sulfitobacter pacificus strain NBRC 109915.</title>
        <authorList>
            <person name="Sun Q."/>
            <person name="Mori K."/>
        </authorList>
    </citation>
    <scope>NUCLEOTIDE SEQUENCE</scope>
    <source>
        <strain evidence="2">NBRC 109915</strain>
    </source>
</reference>